<dbReference type="AlphaFoldDB" id="A0AAW0BQM5"/>
<organism evidence="3 4">
    <name type="scientific">Paramarasmius palmivorus</name>
    <dbReference type="NCBI Taxonomy" id="297713"/>
    <lineage>
        <taxon>Eukaryota</taxon>
        <taxon>Fungi</taxon>
        <taxon>Dikarya</taxon>
        <taxon>Basidiomycota</taxon>
        <taxon>Agaricomycotina</taxon>
        <taxon>Agaricomycetes</taxon>
        <taxon>Agaricomycetidae</taxon>
        <taxon>Agaricales</taxon>
        <taxon>Marasmiineae</taxon>
        <taxon>Marasmiaceae</taxon>
        <taxon>Paramarasmius</taxon>
    </lineage>
</organism>
<protein>
    <recommendedName>
        <fullName evidence="5">Transmembrane protein</fullName>
    </recommendedName>
</protein>
<feature type="compositionally biased region" description="Polar residues" evidence="1">
    <location>
        <begin position="451"/>
        <end position="464"/>
    </location>
</feature>
<evidence type="ECO:0000256" key="2">
    <source>
        <dbReference type="SAM" id="Phobius"/>
    </source>
</evidence>
<evidence type="ECO:0008006" key="5">
    <source>
        <dbReference type="Google" id="ProtNLM"/>
    </source>
</evidence>
<keyword evidence="4" id="KW-1185">Reference proteome</keyword>
<dbReference type="Proteomes" id="UP001383192">
    <property type="component" value="Unassembled WGS sequence"/>
</dbReference>
<dbReference type="EMBL" id="JAYKXP010000086">
    <property type="protein sequence ID" value="KAK7028920.1"/>
    <property type="molecule type" value="Genomic_DNA"/>
</dbReference>
<comment type="caution">
    <text evidence="3">The sequence shown here is derived from an EMBL/GenBank/DDBJ whole genome shotgun (WGS) entry which is preliminary data.</text>
</comment>
<accession>A0AAW0BQM5</accession>
<keyword evidence="2" id="KW-0812">Transmembrane</keyword>
<sequence>MSSSQEVTLIVDDVDSSRASFLNGFHVIEDPALYGGRAIFLNNSDHVPRLDMNMSFHGTSISFYGIVGGCSATLDRNNQGFWPVLGSELTVWYQSPPLPDDEHNFVASNYGTMYIDYALVKVGSTTDLSTKIIFVDDAKMDEIWYTGQWWSSVDHTFSHASQIPLSEWRAANRTASYSNTTGDSFEFQFAGTSISVYGILPPAQTFTLEFIVDGTVQRREFSQEDANDFDDAINYNFYKNPTLSPGNHTLIVNVSNILEGSTFWFDYITYTPSFSFINEKPAFIRSSEDQQLSPHSKAPKSLPIGPMVGIIIAGLLMVTSVGFFYYLKRRSSSRKEAEIASRFEPFTARFVADSKLRPTKWRELFPSEDVASLPAPIDDESTHPEPPRIQVEVQQRNDEIASLTVEMRNSDSPTRSELFARISMLTMEVERLVRENAPPEYGGSDVGQRPSPCSGTLPSYNDEA</sequence>
<dbReference type="Gene3D" id="2.60.120.260">
    <property type="entry name" value="Galactose-binding domain-like"/>
    <property type="match status" value="1"/>
</dbReference>
<keyword evidence="2" id="KW-1133">Transmembrane helix</keyword>
<proteinExistence type="predicted"/>
<reference evidence="3 4" key="1">
    <citation type="submission" date="2024-01" db="EMBL/GenBank/DDBJ databases">
        <title>A draft genome for a cacao thread blight-causing isolate of Paramarasmius palmivorus.</title>
        <authorList>
            <person name="Baruah I.K."/>
            <person name="Bukari Y."/>
            <person name="Amoako-Attah I."/>
            <person name="Meinhardt L.W."/>
            <person name="Bailey B.A."/>
            <person name="Cohen S.P."/>
        </authorList>
    </citation>
    <scope>NUCLEOTIDE SEQUENCE [LARGE SCALE GENOMIC DNA]</scope>
    <source>
        <strain evidence="3 4">GH-12</strain>
    </source>
</reference>
<keyword evidence="2" id="KW-0472">Membrane</keyword>
<evidence type="ECO:0000313" key="3">
    <source>
        <dbReference type="EMBL" id="KAK7028920.1"/>
    </source>
</evidence>
<gene>
    <name evidence="3" type="ORF">VNI00_014754</name>
</gene>
<evidence type="ECO:0000256" key="1">
    <source>
        <dbReference type="SAM" id="MobiDB-lite"/>
    </source>
</evidence>
<evidence type="ECO:0000313" key="4">
    <source>
        <dbReference type="Proteomes" id="UP001383192"/>
    </source>
</evidence>
<feature type="transmembrane region" description="Helical" evidence="2">
    <location>
        <begin position="304"/>
        <end position="327"/>
    </location>
</feature>
<name>A0AAW0BQM5_9AGAR</name>
<feature type="region of interest" description="Disordered" evidence="1">
    <location>
        <begin position="435"/>
        <end position="464"/>
    </location>
</feature>